<dbReference type="Proteomes" id="UP000292580">
    <property type="component" value="Unassembled WGS sequence"/>
</dbReference>
<dbReference type="EMBL" id="PGCL01000001">
    <property type="protein sequence ID" value="TAJ45768.1"/>
    <property type="molecule type" value="Genomic_DNA"/>
</dbReference>
<proteinExistence type="predicted"/>
<keyword evidence="1" id="KW-1133">Transmembrane helix</keyword>
<feature type="transmembrane region" description="Helical" evidence="1">
    <location>
        <begin position="327"/>
        <end position="348"/>
    </location>
</feature>
<accession>A0A483CSB9</accession>
<evidence type="ECO:0008006" key="4">
    <source>
        <dbReference type="Google" id="ProtNLM"/>
    </source>
</evidence>
<protein>
    <recommendedName>
        <fullName evidence="4">DUF155 domain-containing protein</fullName>
    </recommendedName>
</protein>
<evidence type="ECO:0000313" key="3">
    <source>
        <dbReference type="Proteomes" id="UP000292580"/>
    </source>
</evidence>
<comment type="caution">
    <text evidence="2">The sequence shown here is derived from an EMBL/GenBank/DDBJ whole genome shotgun (WGS) entry which is preliminary data.</text>
</comment>
<evidence type="ECO:0000256" key="1">
    <source>
        <dbReference type="SAM" id="Phobius"/>
    </source>
</evidence>
<keyword evidence="3" id="KW-1185">Reference proteome</keyword>
<reference evidence="2 3" key="1">
    <citation type="submission" date="2017-11" db="EMBL/GenBank/DDBJ databases">
        <title>Isolation and Characterization of Methanofollis Species from Methane Seep Offshore SW Taiwan.</title>
        <authorList>
            <person name="Teng N.-H."/>
            <person name="Lai M.-C."/>
            <person name="Chen S.-C."/>
        </authorList>
    </citation>
    <scope>NUCLEOTIDE SEQUENCE [LARGE SCALE GENOMIC DNA]</scope>
    <source>
        <strain evidence="2 3">FWC-SCC2</strain>
    </source>
</reference>
<dbReference type="OrthoDB" id="109638at2157"/>
<keyword evidence="1" id="KW-0472">Membrane</keyword>
<gene>
    <name evidence="2" type="ORF">CUJ86_03405</name>
</gene>
<organism evidence="2 3">
    <name type="scientific">Methanofollis fontis</name>
    <dbReference type="NCBI Taxonomy" id="2052832"/>
    <lineage>
        <taxon>Archaea</taxon>
        <taxon>Methanobacteriati</taxon>
        <taxon>Methanobacteriota</taxon>
        <taxon>Stenosarchaea group</taxon>
        <taxon>Methanomicrobia</taxon>
        <taxon>Methanomicrobiales</taxon>
        <taxon>Methanomicrobiaceae</taxon>
        <taxon>Methanofollis</taxon>
    </lineage>
</organism>
<dbReference type="AlphaFoldDB" id="A0A483CSB9"/>
<evidence type="ECO:0000313" key="2">
    <source>
        <dbReference type="EMBL" id="TAJ45768.1"/>
    </source>
</evidence>
<keyword evidence="1" id="KW-0812">Transmembrane</keyword>
<dbReference type="RefSeq" id="WP_130646134.1">
    <property type="nucleotide sequence ID" value="NZ_PGCL01000001.1"/>
</dbReference>
<sequence length="350" mass="41380">MFAIRFYRIYDVGREISLDLLERRLAATYPTSRPRFLRVKPKSIMMEDPPIQVRMDPFSIHKDGRSYDFSVTVRVFDVGAISLCFGLEIESELQEVALLFSEQEGLDPHFEEYVSRTKEIFRPHLPDIEIDSGFFEDYTIYVSDRMDEPIDPAPLLIGDRTPLSSKMHEEITRNTLSYAVDDRVIISWGSALVASPEPQTDILDLIEYAIVQIFELRYYDRELVRRVEKMYDDIDQADRLPRFLRMRRYHVIMTEIMETYAGLSEVIEEVNNLIKVTEDVYYAKVYATALRELRSREWSESVTRRINVLRDNYSMLSDEVRIQHSYFLEWIIIILIALEFAFAIWQFLRA</sequence>
<name>A0A483CSB9_9EURY</name>